<gene>
    <name evidence="1" type="ORF">GCM10007422_17590</name>
    <name evidence="2" type="ORF">GGQ60_000599</name>
</gene>
<sequence>MNRSTPQQRMALGIIIKQIGLDKETKELMVSNYSDGRCTSTTELTYQEADHMIRTLNDAIGYKKQKTPSDAMKNKILSFFHFMWYKKPDGKIDMPRVNAWCMQYGYAHKPLDDHTEEELPKLVSEVEQMYKKFLKGI</sequence>
<organism evidence="2 3">
    <name type="scientific">Pedobacter zeae</name>
    <dbReference type="NCBI Taxonomy" id="1737356"/>
    <lineage>
        <taxon>Bacteria</taxon>
        <taxon>Pseudomonadati</taxon>
        <taxon>Bacteroidota</taxon>
        <taxon>Sphingobacteriia</taxon>
        <taxon>Sphingobacteriales</taxon>
        <taxon>Sphingobacteriaceae</taxon>
        <taxon>Pedobacter</taxon>
    </lineage>
</organism>
<evidence type="ECO:0000313" key="3">
    <source>
        <dbReference type="Proteomes" id="UP000532273"/>
    </source>
</evidence>
<dbReference type="EMBL" id="JACIEF010000001">
    <property type="protein sequence ID" value="MBB4106639.1"/>
    <property type="molecule type" value="Genomic_DNA"/>
</dbReference>
<dbReference type="Proteomes" id="UP000642938">
    <property type="component" value="Unassembled WGS sequence"/>
</dbReference>
<reference evidence="4" key="2">
    <citation type="journal article" date="2019" name="Int. J. Syst. Evol. Microbiol.">
        <title>The Global Catalogue of Microorganisms (GCM) 10K type strain sequencing project: providing services to taxonomists for standard genome sequencing and annotation.</title>
        <authorList>
            <consortium name="The Broad Institute Genomics Platform"/>
            <consortium name="The Broad Institute Genome Sequencing Center for Infectious Disease"/>
            <person name="Wu L."/>
            <person name="Ma J."/>
        </authorList>
    </citation>
    <scope>NUCLEOTIDE SEQUENCE [LARGE SCALE GENOMIC DNA]</scope>
    <source>
        <strain evidence="4">CGMCC 1.15287</strain>
    </source>
</reference>
<proteinExistence type="predicted"/>
<evidence type="ECO:0000313" key="2">
    <source>
        <dbReference type="EMBL" id="MBB4106639.1"/>
    </source>
</evidence>
<protein>
    <submittedName>
        <fullName evidence="2">Uncharacterized protein</fullName>
    </submittedName>
</protein>
<keyword evidence="4" id="KW-1185">Reference proteome</keyword>
<accession>A0A7W6P3M8</accession>
<evidence type="ECO:0000313" key="1">
    <source>
        <dbReference type="EMBL" id="GGH02882.1"/>
    </source>
</evidence>
<dbReference type="AlphaFoldDB" id="A0A7W6P3M8"/>
<evidence type="ECO:0000313" key="4">
    <source>
        <dbReference type="Proteomes" id="UP000642938"/>
    </source>
</evidence>
<dbReference type="EMBL" id="BMHZ01000002">
    <property type="protein sequence ID" value="GGH02882.1"/>
    <property type="molecule type" value="Genomic_DNA"/>
</dbReference>
<reference evidence="2 3" key="3">
    <citation type="submission" date="2020-08" db="EMBL/GenBank/DDBJ databases">
        <title>Genomic Encyclopedia of Type Strains, Phase IV (KMG-IV): sequencing the most valuable type-strain genomes for metagenomic binning, comparative biology and taxonomic classification.</title>
        <authorList>
            <person name="Goeker M."/>
        </authorList>
    </citation>
    <scope>NUCLEOTIDE SEQUENCE [LARGE SCALE GENOMIC DNA]</scope>
    <source>
        <strain evidence="2 3">DSM 100774</strain>
    </source>
</reference>
<dbReference type="RefSeq" id="WP_183759888.1">
    <property type="nucleotide sequence ID" value="NZ_BMHZ01000002.1"/>
</dbReference>
<name>A0A7W6P3M8_9SPHI</name>
<reference evidence="1" key="1">
    <citation type="journal article" date="2014" name="Int. J. Syst. Evol. Microbiol.">
        <title>Complete genome of a new Firmicutes species belonging to the dominant human colonic microbiota ('Ruminococcus bicirculans') reveals two chromosomes and a selective capacity to utilize plant glucans.</title>
        <authorList>
            <consortium name="NISC Comparative Sequencing Program"/>
            <person name="Wegmann U."/>
            <person name="Louis P."/>
            <person name="Goesmann A."/>
            <person name="Henrissat B."/>
            <person name="Duncan S.H."/>
            <person name="Flint H.J."/>
        </authorList>
    </citation>
    <scope>NUCLEOTIDE SEQUENCE</scope>
    <source>
        <strain evidence="1">CGMCC 1.15287</strain>
    </source>
</reference>
<dbReference type="Proteomes" id="UP000532273">
    <property type="component" value="Unassembled WGS sequence"/>
</dbReference>
<reference evidence="1" key="4">
    <citation type="submission" date="2024-05" db="EMBL/GenBank/DDBJ databases">
        <authorList>
            <person name="Sun Q."/>
            <person name="Zhou Y."/>
        </authorList>
    </citation>
    <scope>NUCLEOTIDE SEQUENCE</scope>
    <source>
        <strain evidence="1">CGMCC 1.15287</strain>
    </source>
</reference>
<comment type="caution">
    <text evidence="2">The sequence shown here is derived from an EMBL/GenBank/DDBJ whole genome shotgun (WGS) entry which is preliminary data.</text>
</comment>